<dbReference type="Gene3D" id="1.10.510.10">
    <property type="entry name" value="Transferase(Phosphotransferase) domain 1"/>
    <property type="match status" value="1"/>
</dbReference>
<dbReference type="InterPro" id="IPR011009">
    <property type="entry name" value="Kinase-like_dom_sf"/>
</dbReference>
<dbReference type="InterPro" id="IPR000719">
    <property type="entry name" value="Prot_kinase_dom"/>
</dbReference>
<sequence>MAGVGERVDGYRLVGDLGADPRGAHFRAVDAGGAPHVLTLVSGETARTPGFRERLERSVALSLRVSSFSLLTAVDADPWAGTPWVAFRDAGHAEPLSERIAGGDLLADRELYRFAVHTATALAVLHDAGIVHHGVTGENILVGADGAIVVDRVVARAVETTADGRRSLLTPQQPEPERRGGGRGTGADDVFGWAATVVRAATGRSAFPGPTSPETAARAVTGRPDLEGVSRPLSSVLESCLVHDPARRPGAHRVLAVLLGYTGEDVRPELGELHARSLRFGARKRWMPLEVDLGVLEGGFRARAREEVRRRVAASEPENPGGLNLIWQPPDMDGGDGD</sequence>
<evidence type="ECO:0000259" key="2">
    <source>
        <dbReference type="PROSITE" id="PS50011"/>
    </source>
</evidence>
<name>A0ABV2A0W5_9ACTN</name>
<dbReference type="GO" id="GO:0016301">
    <property type="term" value="F:kinase activity"/>
    <property type="evidence" value="ECO:0007669"/>
    <property type="project" value="UniProtKB-KW"/>
</dbReference>
<dbReference type="Pfam" id="PF00069">
    <property type="entry name" value="Pkinase"/>
    <property type="match status" value="1"/>
</dbReference>
<feature type="region of interest" description="Disordered" evidence="1">
    <location>
        <begin position="311"/>
        <end position="338"/>
    </location>
</feature>
<keyword evidence="3" id="KW-0418">Kinase</keyword>
<evidence type="ECO:0000313" key="4">
    <source>
        <dbReference type="Proteomes" id="UP001432401"/>
    </source>
</evidence>
<dbReference type="SUPFAM" id="SSF56112">
    <property type="entry name" value="Protein kinase-like (PK-like)"/>
    <property type="match status" value="1"/>
</dbReference>
<dbReference type="EMBL" id="JBEQNB010000014">
    <property type="protein sequence ID" value="MES0836794.1"/>
    <property type="molecule type" value="Genomic_DNA"/>
</dbReference>
<feature type="region of interest" description="Disordered" evidence="1">
    <location>
        <begin position="164"/>
        <end position="187"/>
    </location>
</feature>
<evidence type="ECO:0000313" key="3">
    <source>
        <dbReference type="EMBL" id="MES0836794.1"/>
    </source>
</evidence>
<dbReference type="RefSeq" id="WP_352985656.1">
    <property type="nucleotide sequence ID" value="NZ_JBEQNA010000013.1"/>
</dbReference>
<accession>A0ABV2A0W5</accession>
<dbReference type="PANTHER" id="PTHR24361">
    <property type="entry name" value="MITOGEN-ACTIVATED KINASE KINASE KINASE"/>
    <property type="match status" value="1"/>
</dbReference>
<feature type="domain" description="Protein kinase" evidence="2">
    <location>
        <begin position="11"/>
        <end position="270"/>
    </location>
</feature>
<comment type="caution">
    <text evidence="3">The sequence shown here is derived from an EMBL/GenBank/DDBJ whole genome shotgun (WGS) entry which is preliminary data.</text>
</comment>
<keyword evidence="4" id="KW-1185">Reference proteome</keyword>
<dbReference type="InterPro" id="IPR053235">
    <property type="entry name" value="Ser_Thr_kinase"/>
</dbReference>
<feature type="region of interest" description="Disordered" evidence="1">
    <location>
        <begin position="204"/>
        <end position="225"/>
    </location>
</feature>
<proteinExistence type="predicted"/>
<dbReference type="SMART" id="SM00220">
    <property type="entry name" value="S_TKc"/>
    <property type="match status" value="1"/>
</dbReference>
<gene>
    <name evidence="3" type="ORF">ABUK86_23665</name>
</gene>
<organism evidence="3 4">
    <name type="scientific">Nocardiopsis tropica</name>
    <dbReference type="NCBI Taxonomy" id="109330"/>
    <lineage>
        <taxon>Bacteria</taxon>
        <taxon>Bacillati</taxon>
        <taxon>Actinomycetota</taxon>
        <taxon>Actinomycetes</taxon>
        <taxon>Streptosporangiales</taxon>
        <taxon>Nocardiopsidaceae</taxon>
        <taxon>Nocardiopsis</taxon>
    </lineage>
</organism>
<evidence type="ECO:0000256" key="1">
    <source>
        <dbReference type="SAM" id="MobiDB-lite"/>
    </source>
</evidence>
<dbReference type="PROSITE" id="PS50011">
    <property type="entry name" value="PROTEIN_KINASE_DOM"/>
    <property type="match status" value="1"/>
</dbReference>
<protein>
    <submittedName>
        <fullName evidence="3">Protein kinase</fullName>
    </submittedName>
</protein>
<keyword evidence="3" id="KW-0808">Transferase</keyword>
<reference evidence="3 4" key="1">
    <citation type="submission" date="2024-06" db="EMBL/GenBank/DDBJ databases">
        <authorList>
            <person name="Bataeva Y.V."/>
            <person name="Grigorian L.N."/>
            <person name="Solomentsev V.I."/>
        </authorList>
    </citation>
    <scope>NUCLEOTIDE SEQUENCE [LARGE SCALE GENOMIC DNA]</scope>
    <source>
        <strain evidence="4">SCPM-O-B-12605 (RCAM04882)</strain>
    </source>
</reference>
<dbReference type="Proteomes" id="UP001432401">
    <property type="component" value="Unassembled WGS sequence"/>
</dbReference>